<dbReference type="GO" id="GO:0048564">
    <property type="term" value="P:photosystem I assembly"/>
    <property type="evidence" value="ECO:0000318"/>
    <property type="project" value="GO_Central"/>
</dbReference>
<gene>
    <name evidence="2" type="ORF">MANES_12G159300v8</name>
</gene>
<dbReference type="InterPro" id="IPR016123">
    <property type="entry name" value="Mog1/PsbP_a/b/a-sand"/>
</dbReference>
<reference evidence="3" key="1">
    <citation type="journal article" date="2016" name="Nat. Biotechnol.">
        <title>Sequencing wild and cultivated cassava and related species reveals extensive interspecific hybridization and genetic diversity.</title>
        <authorList>
            <person name="Bredeson J.V."/>
            <person name="Lyons J.B."/>
            <person name="Prochnik S.E."/>
            <person name="Wu G.A."/>
            <person name="Ha C.M."/>
            <person name="Edsinger-Gonzales E."/>
            <person name="Grimwood J."/>
            <person name="Schmutz J."/>
            <person name="Rabbi I.Y."/>
            <person name="Egesi C."/>
            <person name="Nauluvula P."/>
            <person name="Lebot V."/>
            <person name="Ndunguru J."/>
            <person name="Mkamilo G."/>
            <person name="Bart R.S."/>
            <person name="Setter T.L."/>
            <person name="Gleadow R.M."/>
            <person name="Kulakow P."/>
            <person name="Ferguson M.E."/>
            <person name="Rounsley S."/>
            <person name="Rokhsar D.S."/>
        </authorList>
    </citation>
    <scope>NUCLEOTIDE SEQUENCE [LARGE SCALE GENOMIC DNA]</scope>
    <source>
        <strain evidence="3">cv. AM560-2</strain>
    </source>
</reference>
<dbReference type="GO" id="GO:0005509">
    <property type="term" value="F:calcium ion binding"/>
    <property type="evidence" value="ECO:0007669"/>
    <property type="project" value="InterPro"/>
</dbReference>
<dbReference type="Gene3D" id="3.40.1000.10">
    <property type="entry name" value="Mog1/PsbP, alpha/beta/alpha sandwich"/>
    <property type="match status" value="1"/>
</dbReference>
<dbReference type="Pfam" id="PF01789">
    <property type="entry name" value="PsbP"/>
    <property type="match status" value="1"/>
</dbReference>
<dbReference type="NCBIfam" id="NF040946">
    <property type="entry name" value="PSII_PsbP"/>
    <property type="match status" value="1"/>
</dbReference>
<dbReference type="GO" id="GO:0009535">
    <property type="term" value="C:chloroplast thylakoid membrane"/>
    <property type="evidence" value="ECO:0000318"/>
    <property type="project" value="GO_Central"/>
</dbReference>
<evidence type="ECO:0000313" key="3">
    <source>
        <dbReference type="Proteomes" id="UP000091857"/>
    </source>
</evidence>
<dbReference type="Proteomes" id="UP000091857">
    <property type="component" value="Chromosome 12"/>
</dbReference>
<proteinExistence type="predicted"/>
<evidence type="ECO:0000259" key="1">
    <source>
        <dbReference type="Pfam" id="PF01789"/>
    </source>
</evidence>
<dbReference type="Gramene" id="Manes.12G159300.1.v8.1">
    <property type="protein sequence ID" value="Manes.12G159300.1.v8.1.CDS"/>
    <property type="gene ID" value="Manes.12G159300.v8.1"/>
</dbReference>
<keyword evidence="3" id="KW-1185">Reference proteome</keyword>
<sequence>MALQTCFALSTQAPYHQSNGPISCFPKTLLSISLPKASLFTGNDDPRPLSFCSSKRKLNLAILALIITESLPNTSKTILAVELEQLQRYTDPKEGFTLLVPSSYAKVDKAGATVLFEEINKASNNVGVVVSPVRLTSLGEFGTPQFVADKLIQAEKRKESTKEAEVIRVAERTGHGSLQVYEFEYKVDSTRGGMKRIFSAAFVTSKKLYLLNISHADKPENPLDTQTRMMLEEVLHSFNTA</sequence>
<dbReference type="GO" id="GO:0009654">
    <property type="term" value="C:photosystem II oxygen evolving complex"/>
    <property type="evidence" value="ECO:0007669"/>
    <property type="project" value="InterPro"/>
</dbReference>
<evidence type="ECO:0000313" key="2">
    <source>
        <dbReference type="EMBL" id="OAY36147.1"/>
    </source>
</evidence>
<name>A0A2C9UYG4_MANES</name>
<dbReference type="EMBL" id="CM004398">
    <property type="protein sequence ID" value="OAY36147.1"/>
    <property type="molecule type" value="Genomic_DNA"/>
</dbReference>
<dbReference type="AlphaFoldDB" id="A0A2C9UYG4"/>
<organism evidence="2 3">
    <name type="scientific">Manihot esculenta</name>
    <name type="common">Cassava</name>
    <name type="synonym">Jatropha manihot</name>
    <dbReference type="NCBI Taxonomy" id="3983"/>
    <lineage>
        <taxon>Eukaryota</taxon>
        <taxon>Viridiplantae</taxon>
        <taxon>Streptophyta</taxon>
        <taxon>Embryophyta</taxon>
        <taxon>Tracheophyta</taxon>
        <taxon>Spermatophyta</taxon>
        <taxon>Magnoliopsida</taxon>
        <taxon>eudicotyledons</taxon>
        <taxon>Gunneridae</taxon>
        <taxon>Pentapetalae</taxon>
        <taxon>rosids</taxon>
        <taxon>fabids</taxon>
        <taxon>Malpighiales</taxon>
        <taxon>Euphorbiaceae</taxon>
        <taxon>Crotonoideae</taxon>
        <taxon>Manihoteae</taxon>
        <taxon>Manihot</taxon>
    </lineage>
</organism>
<dbReference type="SUPFAM" id="SSF55724">
    <property type="entry name" value="Mog1p/PsbP-like"/>
    <property type="match status" value="1"/>
</dbReference>
<accession>A0A2C9UYG4</accession>
<dbReference type="PANTHER" id="PTHR31407:SF3">
    <property type="entry name" value="PSBP DOMAIN-CONTAINING PROTEIN 2, CHLOROPLASTIC"/>
    <property type="match status" value="1"/>
</dbReference>
<dbReference type="InterPro" id="IPR002683">
    <property type="entry name" value="PsbP_C"/>
</dbReference>
<comment type="caution">
    <text evidence="2">The sequence shown here is derived from an EMBL/GenBank/DDBJ whole genome shotgun (WGS) entry which is preliminary data.</text>
</comment>
<dbReference type="STRING" id="3983.A0A2C9UYG4"/>
<feature type="domain" description="PsbP C-terminal" evidence="1">
    <location>
        <begin position="85"/>
        <end position="239"/>
    </location>
</feature>
<protein>
    <recommendedName>
        <fullName evidence="1">PsbP C-terminal domain-containing protein</fullName>
    </recommendedName>
</protein>
<dbReference type="PANTHER" id="PTHR31407">
    <property type="match status" value="1"/>
</dbReference>
<dbReference type="GO" id="GO:0019898">
    <property type="term" value="C:extrinsic component of membrane"/>
    <property type="evidence" value="ECO:0007669"/>
    <property type="project" value="InterPro"/>
</dbReference>